<dbReference type="InterPro" id="IPR002372">
    <property type="entry name" value="PQQ_rpt_dom"/>
</dbReference>
<dbReference type="Pfam" id="PF01011">
    <property type="entry name" value="PQQ"/>
    <property type="match status" value="1"/>
</dbReference>
<evidence type="ECO:0000313" key="6">
    <source>
        <dbReference type="EMBL" id="STS91472.1"/>
    </source>
</evidence>
<dbReference type="SUPFAM" id="SSF50998">
    <property type="entry name" value="Quinoprotein alcohol dehydrogenase-like"/>
    <property type="match status" value="1"/>
</dbReference>
<sequence>MTCGARTVFRAITNTPLQSLALDATTGKEKWVYKTVRNDLWDFDVPMQPSLVDFPTKEGNKPAVVVGTKAGQIYVLDRLTGQPLTEVKEVPVKPADIPNEQYPATQPRSVGMPQIGAETLKESDMWGATPFDQLVCRISFKSMRYDGLYTMPGTDVSLSFPGSLGGMNWGSLSTDPNNHYIFVNDMRLGLWVQLIKQDPQSAVANTGGEAVKRRDGGGPDERNTVLGQQKPFHVAAGIHVRNRRLVRCPRLT</sequence>
<proteinExistence type="inferred from homology"/>
<comment type="similarity">
    <text evidence="2">Belongs to the bacterial PQQ dehydrogenase family.</text>
</comment>
<evidence type="ECO:0000256" key="1">
    <source>
        <dbReference type="ARBA" id="ARBA00001931"/>
    </source>
</evidence>
<organism evidence="6 7">
    <name type="scientific">Klebsiella variicola</name>
    <dbReference type="NCBI Taxonomy" id="244366"/>
    <lineage>
        <taxon>Bacteria</taxon>
        <taxon>Pseudomonadati</taxon>
        <taxon>Pseudomonadota</taxon>
        <taxon>Gammaproteobacteria</taxon>
        <taxon>Enterobacterales</taxon>
        <taxon>Enterobacteriaceae</taxon>
        <taxon>Klebsiella/Raoultella group</taxon>
        <taxon>Klebsiella</taxon>
        <taxon>Klebsiella pneumoniae complex</taxon>
    </lineage>
</organism>
<evidence type="ECO:0000256" key="4">
    <source>
        <dbReference type="SAM" id="MobiDB-lite"/>
    </source>
</evidence>
<dbReference type="InterPro" id="IPR011047">
    <property type="entry name" value="Quinoprotein_ADH-like_sf"/>
</dbReference>
<dbReference type="PANTHER" id="PTHR32303:SF4">
    <property type="entry name" value="QUINOPROTEIN GLUCOSE DEHYDROGENASE"/>
    <property type="match status" value="1"/>
</dbReference>
<dbReference type="EC" id="1.1.5.8" evidence="6"/>
<evidence type="ECO:0000313" key="7">
    <source>
        <dbReference type="Proteomes" id="UP000254545"/>
    </source>
</evidence>
<feature type="compositionally biased region" description="Basic and acidic residues" evidence="4">
    <location>
        <begin position="210"/>
        <end position="223"/>
    </location>
</feature>
<feature type="domain" description="Pyrrolo-quinoline quinone repeat" evidence="5">
    <location>
        <begin position="20"/>
        <end position="233"/>
    </location>
</feature>
<dbReference type="Gene3D" id="2.140.10.10">
    <property type="entry name" value="Quinoprotein alcohol dehydrogenase-like superfamily"/>
    <property type="match status" value="1"/>
</dbReference>
<dbReference type="Proteomes" id="UP000254545">
    <property type="component" value="Unassembled WGS sequence"/>
</dbReference>
<evidence type="ECO:0000256" key="3">
    <source>
        <dbReference type="ARBA" id="ARBA00023002"/>
    </source>
</evidence>
<dbReference type="AlphaFoldDB" id="A0A7H4MMC2"/>
<dbReference type="EMBL" id="UGKR01000003">
    <property type="protein sequence ID" value="STS91472.1"/>
    <property type="molecule type" value="Genomic_DNA"/>
</dbReference>
<comment type="caution">
    <text evidence="6">The sequence shown here is derived from an EMBL/GenBank/DDBJ whole genome shotgun (WGS) entry which is preliminary data.</text>
</comment>
<name>A0A7H4MMC2_KLEVA</name>
<gene>
    <name evidence="6" type="primary">quiA_1_2</name>
    <name evidence="6" type="ORF">NCTC9177_05380</name>
</gene>
<feature type="region of interest" description="Disordered" evidence="4">
    <location>
        <begin position="202"/>
        <end position="223"/>
    </location>
</feature>
<evidence type="ECO:0000256" key="2">
    <source>
        <dbReference type="ARBA" id="ARBA00008156"/>
    </source>
</evidence>
<reference evidence="6 7" key="1">
    <citation type="submission" date="2018-06" db="EMBL/GenBank/DDBJ databases">
        <authorList>
            <consortium name="Pathogen Informatics"/>
            <person name="Doyle S."/>
        </authorList>
    </citation>
    <scope>NUCLEOTIDE SEQUENCE [LARGE SCALE GENOMIC DNA]</scope>
    <source>
        <strain evidence="6 7">NCTC9177</strain>
    </source>
</reference>
<accession>A0A7H4MMC2</accession>
<dbReference type="GO" id="GO:0047519">
    <property type="term" value="F:quinate dehydrogenase (quinone) activity"/>
    <property type="evidence" value="ECO:0007669"/>
    <property type="project" value="UniProtKB-EC"/>
</dbReference>
<keyword evidence="3 6" id="KW-0560">Oxidoreductase</keyword>
<dbReference type="PANTHER" id="PTHR32303">
    <property type="entry name" value="QUINOPROTEIN ALCOHOL DEHYDROGENASE (CYTOCHROME C)"/>
    <property type="match status" value="1"/>
</dbReference>
<protein>
    <submittedName>
        <fullName evidence="6">Quinate/shikimate dehydrogenase (Pyrroloquinoline-quinone)</fullName>
        <ecNumber evidence="6">1.1.5.8</ecNumber>
    </submittedName>
</protein>
<comment type="cofactor">
    <cofactor evidence="1">
        <name>pyrroloquinoline quinone</name>
        <dbReference type="ChEBI" id="CHEBI:58442"/>
    </cofactor>
</comment>
<evidence type="ECO:0000259" key="5">
    <source>
        <dbReference type="Pfam" id="PF01011"/>
    </source>
</evidence>